<organism evidence="3 4">
    <name type="scientific">Marinomonas piezotolerans</name>
    <dbReference type="NCBI Taxonomy" id="2213058"/>
    <lineage>
        <taxon>Bacteria</taxon>
        <taxon>Pseudomonadati</taxon>
        <taxon>Pseudomonadota</taxon>
        <taxon>Gammaproteobacteria</taxon>
        <taxon>Oceanospirillales</taxon>
        <taxon>Oceanospirillaceae</taxon>
        <taxon>Marinomonas</taxon>
    </lineage>
</organism>
<comment type="caution">
    <text evidence="3">The sequence shown here is derived from an EMBL/GenBank/DDBJ whole genome shotgun (WGS) entry which is preliminary data.</text>
</comment>
<accession>A0A370U6W1</accession>
<evidence type="ECO:0000259" key="2">
    <source>
        <dbReference type="Pfam" id="PF24298"/>
    </source>
</evidence>
<evidence type="ECO:0000313" key="3">
    <source>
        <dbReference type="EMBL" id="RDL43516.1"/>
    </source>
</evidence>
<dbReference type="PROSITE" id="PS51257">
    <property type="entry name" value="PROKAR_LIPOPROTEIN"/>
    <property type="match status" value="1"/>
</dbReference>
<name>A0A370U6W1_9GAMM</name>
<dbReference type="Pfam" id="PF24298">
    <property type="entry name" value="DUF7482"/>
    <property type="match status" value="1"/>
</dbReference>
<protein>
    <recommendedName>
        <fullName evidence="2">DUF7482 domain-containing protein</fullName>
    </recommendedName>
</protein>
<reference evidence="3 4" key="1">
    <citation type="submission" date="2018-06" db="EMBL/GenBank/DDBJ databases">
        <title>Marinomonas sp. YLB-05 draft genome sequence.</title>
        <authorList>
            <person name="Yu L."/>
            <person name="Tang X."/>
        </authorList>
    </citation>
    <scope>NUCLEOTIDE SEQUENCE [LARGE SCALE GENOMIC DNA]</scope>
    <source>
        <strain evidence="3 4">YLB-05</strain>
    </source>
</reference>
<dbReference type="AlphaFoldDB" id="A0A370U6W1"/>
<proteinExistence type="predicted"/>
<dbReference type="OrthoDB" id="107145at2"/>
<gene>
    <name evidence="3" type="ORF">DN730_14375</name>
</gene>
<dbReference type="EMBL" id="QKRA01000007">
    <property type="protein sequence ID" value="RDL43516.1"/>
    <property type="molecule type" value="Genomic_DNA"/>
</dbReference>
<evidence type="ECO:0000313" key="4">
    <source>
        <dbReference type="Proteomes" id="UP000254326"/>
    </source>
</evidence>
<sequence length="167" mass="18459">MKLKIALLGLCLTVLTACSSIQPSAKTTHTLPLQTAWYNGETVYYVTTDVSDQAMAKDMGANYAPRLRDAIPNYPKPPRQKTVLERVYGFPQGVQRNVFPSAPQPIGHESQSSLYSPVWLMYLVKWVNPVEAYELTSESAIFSAEAKGLVTIERTNIVVNCPIVNAP</sequence>
<dbReference type="RefSeq" id="WP_115468844.1">
    <property type="nucleotide sequence ID" value="NZ_QKRA01000007.1"/>
</dbReference>
<dbReference type="Proteomes" id="UP000254326">
    <property type="component" value="Unassembled WGS sequence"/>
</dbReference>
<keyword evidence="1" id="KW-0732">Signal</keyword>
<evidence type="ECO:0000256" key="1">
    <source>
        <dbReference type="SAM" id="SignalP"/>
    </source>
</evidence>
<dbReference type="InterPro" id="IPR055905">
    <property type="entry name" value="DUF7482"/>
</dbReference>
<keyword evidence="4" id="KW-1185">Reference proteome</keyword>
<feature type="chain" id="PRO_5016579785" description="DUF7482 domain-containing protein" evidence="1">
    <location>
        <begin position="26"/>
        <end position="167"/>
    </location>
</feature>
<feature type="signal peptide" evidence="1">
    <location>
        <begin position="1"/>
        <end position="25"/>
    </location>
</feature>
<feature type="domain" description="DUF7482" evidence="2">
    <location>
        <begin position="39"/>
        <end position="165"/>
    </location>
</feature>